<keyword evidence="2" id="KW-0560">Oxidoreductase</keyword>
<dbReference type="EC" id="1.1.1.18" evidence="2"/>
<feature type="region of interest" description="Disordered" evidence="1">
    <location>
        <begin position="36"/>
        <end position="143"/>
    </location>
</feature>
<feature type="compositionally biased region" description="Basic residues" evidence="1">
    <location>
        <begin position="109"/>
        <end position="122"/>
    </location>
</feature>
<name>A0A6J4KTP7_9ACTN</name>
<protein>
    <submittedName>
        <fullName evidence="2">GH109</fullName>
        <ecNumber evidence="2">1.1.1.18</ecNumber>
    </submittedName>
</protein>
<feature type="compositionally biased region" description="Basic and acidic residues" evidence="1">
    <location>
        <begin position="336"/>
        <end position="347"/>
    </location>
</feature>
<evidence type="ECO:0000313" key="2">
    <source>
        <dbReference type="EMBL" id="CAA9315101.1"/>
    </source>
</evidence>
<feature type="compositionally biased region" description="Basic and acidic residues" evidence="1">
    <location>
        <begin position="194"/>
        <end position="204"/>
    </location>
</feature>
<feature type="compositionally biased region" description="Basic and acidic residues" evidence="1">
    <location>
        <begin position="234"/>
        <end position="243"/>
    </location>
</feature>
<feature type="compositionally biased region" description="Basic residues" evidence="1">
    <location>
        <begin position="316"/>
        <end position="329"/>
    </location>
</feature>
<reference evidence="2" key="1">
    <citation type="submission" date="2020-02" db="EMBL/GenBank/DDBJ databases">
        <authorList>
            <person name="Meier V. D."/>
        </authorList>
    </citation>
    <scope>NUCLEOTIDE SEQUENCE</scope>
    <source>
        <strain evidence="2">AVDCRST_MAG16</strain>
    </source>
</reference>
<feature type="non-terminal residue" evidence="2">
    <location>
        <position position="1"/>
    </location>
</feature>
<feature type="non-terminal residue" evidence="2">
    <location>
        <position position="364"/>
    </location>
</feature>
<evidence type="ECO:0000256" key="1">
    <source>
        <dbReference type="SAM" id="MobiDB-lite"/>
    </source>
</evidence>
<dbReference type="EMBL" id="CADCUE010000033">
    <property type="protein sequence ID" value="CAA9315101.1"/>
    <property type="molecule type" value="Genomic_DNA"/>
</dbReference>
<feature type="compositionally biased region" description="Low complexity" evidence="1">
    <location>
        <begin position="205"/>
        <end position="216"/>
    </location>
</feature>
<accession>A0A6J4KTP7</accession>
<organism evidence="2">
    <name type="scientific">uncultured Frankineae bacterium</name>
    <dbReference type="NCBI Taxonomy" id="437475"/>
    <lineage>
        <taxon>Bacteria</taxon>
        <taxon>Bacillati</taxon>
        <taxon>Actinomycetota</taxon>
        <taxon>Actinomycetes</taxon>
        <taxon>Frankiales</taxon>
        <taxon>environmental samples</taxon>
    </lineage>
</organism>
<gene>
    <name evidence="2" type="ORF">AVDCRST_MAG16-371</name>
</gene>
<dbReference type="AlphaFoldDB" id="A0A6J4KTP7"/>
<feature type="region of interest" description="Disordered" evidence="1">
    <location>
        <begin position="189"/>
        <end position="243"/>
    </location>
</feature>
<feature type="compositionally biased region" description="Basic and acidic residues" evidence="1">
    <location>
        <begin position="92"/>
        <end position="103"/>
    </location>
</feature>
<dbReference type="GO" id="GO:0050112">
    <property type="term" value="F:inositol 2-dehydrogenase (NAD+) activity"/>
    <property type="evidence" value="ECO:0007669"/>
    <property type="project" value="UniProtKB-EC"/>
</dbReference>
<proteinExistence type="predicted"/>
<sequence>ERRPALGHHRHWVHRRCARPSGARRGRNAHRCGRLLARDSGARPGAAQSRAGRLLGPGADRVRRRRRGARLHAQPPARAAGRAGARRRQARGVREAARHDARRGPAPGRPRRQGGRRHRRAVRVPLLPDGAGGPGPHPGGRARPAVAAARLVPAGLARRRGREQLAGRPGARRRLPRLRRHRRALVRPHGVRHRTPDHLVDSRPRLGLRPAPRAGRCGTSGHGGRRSAALPHRPGRDRVARREPGLARTQEPALVLLRRHVGVVLLRPGAARLAVGRRQARQHHGPPEPRAAVRGSGRVRHAARRSPPGVPGQLQRLRRRHLRSHHRPRPGGLADVLRRPARRADHRCSPRVRTVPLLGGGPHM</sequence>
<feature type="region of interest" description="Disordered" evidence="1">
    <location>
        <begin position="277"/>
        <end position="347"/>
    </location>
</feature>